<dbReference type="AlphaFoldDB" id="A0AAW8FJF7"/>
<proteinExistence type="predicted"/>
<evidence type="ECO:0000313" key="2">
    <source>
        <dbReference type="EMBL" id="MDQ0909839.1"/>
    </source>
</evidence>
<keyword evidence="2" id="KW-0255">Endonuclease</keyword>
<accession>A0AAW8FJF7</accession>
<dbReference type="RefSeq" id="WP_306979956.1">
    <property type="nucleotide sequence ID" value="NZ_JAUSZV010000005.1"/>
</dbReference>
<feature type="transmembrane region" description="Helical" evidence="1">
    <location>
        <begin position="21"/>
        <end position="39"/>
    </location>
</feature>
<protein>
    <submittedName>
        <fullName evidence="2">Endonuclease/exonuclease/phosphatase (EEP) superfamily protein YafD</fullName>
    </submittedName>
</protein>
<sequence>MDDAREDDVIGLWRVSRSGRIGGYVIAAVPACGALSTWLDVFSHPDAQNMGSAGIVTATALGFALFAWWRLLRIRLEFTTEMITMVNPWGTQRLPWSRVTAVTLGNWGVEFHIADGFKYTAFALSDLAGGTRQDGRFADVQRIAQAQLRKGHPL</sequence>
<organism evidence="2 3">
    <name type="scientific">Streptomyces canus</name>
    <dbReference type="NCBI Taxonomy" id="58343"/>
    <lineage>
        <taxon>Bacteria</taxon>
        <taxon>Bacillati</taxon>
        <taxon>Actinomycetota</taxon>
        <taxon>Actinomycetes</taxon>
        <taxon>Kitasatosporales</taxon>
        <taxon>Streptomycetaceae</taxon>
        <taxon>Streptomyces</taxon>
        <taxon>Streptomyces aurantiacus group</taxon>
    </lineage>
</organism>
<reference evidence="2" key="1">
    <citation type="submission" date="2023-07" db="EMBL/GenBank/DDBJ databases">
        <title>Comparative genomics of wheat-associated soil bacteria to identify genetic determinants of phenazine resistance.</title>
        <authorList>
            <person name="Mouncey N."/>
        </authorList>
    </citation>
    <scope>NUCLEOTIDE SEQUENCE</scope>
    <source>
        <strain evidence="2">V4I22</strain>
    </source>
</reference>
<keyword evidence="1" id="KW-0472">Membrane</keyword>
<keyword evidence="1" id="KW-1133">Transmembrane helix</keyword>
<gene>
    <name evidence="2" type="ORF">QFZ22_005824</name>
</gene>
<evidence type="ECO:0000313" key="3">
    <source>
        <dbReference type="Proteomes" id="UP001234216"/>
    </source>
</evidence>
<dbReference type="GO" id="GO:0004519">
    <property type="term" value="F:endonuclease activity"/>
    <property type="evidence" value="ECO:0007669"/>
    <property type="project" value="UniProtKB-KW"/>
</dbReference>
<keyword evidence="2" id="KW-0378">Hydrolase</keyword>
<dbReference type="Proteomes" id="UP001234216">
    <property type="component" value="Unassembled WGS sequence"/>
</dbReference>
<name>A0AAW8FJF7_9ACTN</name>
<keyword evidence="1" id="KW-0812">Transmembrane</keyword>
<dbReference type="EMBL" id="JAUSZV010000005">
    <property type="protein sequence ID" value="MDQ0909839.1"/>
    <property type="molecule type" value="Genomic_DNA"/>
</dbReference>
<keyword evidence="2" id="KW-0540">Nuclease</keyword>
<feature type="transmembrane region" description="Helical" evidence="1">
    <location>
        <begin position="51"/>
        <end position="72"/>
    </location>
</feature>
<evidence type="ECO:0000256" key="1">
    <source>
        <dbReference type="SAM" id="Phobius"/>
    </source>
</evidence>
<comment type="caution">
    <text evidence="2">The sequence shown here is derived from an EMBL/GenBank/DDBJ whole genome shotgun (WGS) entry which is preliminary data.</text>
</comment>